<evidence type="ECO:0000259" key="2">
    <source>
        <dbReference type="Pfam" id="PF01370"/>
    </source>
</evidence>
<dbReference type="SUPFAM" id="SSF51735">
    <property type="entry name" value="NAD(P)-binding Rossmann-fold domains"/>
    <property type="match status" value="1"/>
</dbReference>
<proteinExistence type="predicted"/>
<keyword evidence="1" id="KW-1133">Transmembrane helix</keyword>
<dbReference type="Gene3D" id="3.40.50.720">
    <property type="entry name" value="NAD(P)-binding Rossmann-like Domain"/>
    <property type="match status" value="1"/>
</dbReference>
<keyword evidence="1" id="KW-0472">Membrane</keyword>
<evidence type="ECO:0000313" key="3">
    <source>
        <dbReference type="EMBL" id="GAA6196037.1"/>
    </source>
</evidence>
<feature type="transmembrane region" description="Helical" evidence="1">
    <location>
        <begin position="309"/>
        <end position="334"/>
    </location>
</feature>
<accession>A0ABQ0AJK1</accession>
<feature type="transmembrane region" description="Helical" evidence="1">
    <location>
        <begin position="378"/>
        <end position="396"/>
    </location>
</feature>
<dbReference type="Pfam" id="PF01370">
    <property type="entry name" value="Epimerase"/>
    <property type="match status" value="1"/>
</dbReference>
<feature type="domain" description="NAD-dependent epimerase/dehydratase" evidence="2">
    <location>
        <begin position="1"/>
        <end position="151"/>
    </location>
</feature>
<organism evidence="3 4">
    <name type="scientific">Pseudophaeobacter arcticus</name>
    <dbReference type="NCBI Taxonomy" id="385492"/>
    <lineage>
        <taxon>Bacteria</taxon>
        <taxon>Pseudomonadati</taxon>
        <taxon>Pseudomonadota</taxon>
        <taxon>Alphaproteobacteria</taxon>
        <taxon>Rhodobacterales</taxon>
        <taxon>Paracoccaceae</taxon>
        <taxon>Pseudophaeobacter</taxon>
    </lineage>
</organism>
<dbReference type="InterPro" id="IPR051207">
    <property type="entry name" value="ComplexI_NDUFA9_subunit"/>
</dbReference>
<dbReference type="InterPro" id="IPR036291">
    <property type="entry name" value="NAD(P)-bd_dom_sf"/>
</dbReference>
<dbReference type="Pfam" id="PF13781">
    <property type="entry name" value="DoxX_3"/>
    <property type="match status" value="1"/>
</dbReference>
<comment type="caution">
    <text evidence="3">The sequence shown here is derived from an EMBL/GenBank/DDBJ whole genome shotgun (WGS) entry which is preliminary data.</text>
</comment>
<keyword evidence="4" id="KW-1185">Reference proteome</keyword>
<feature type="transmembrane region" description="Helical" evidence="1">
    <location>
        <begin position="354"/>
        <end position="371"/>
    </location>
</feature>
<gene>
    <name evidence="3" type="ORF">NBRC116598_14810</name>
</gene>
<dbReference type="PANTHER" id="PTHR12126">
    <property type="entry name" value="NADH-UBIQUINONE OXIDOREDUCTASE 39 KDA SUBUNIT-RELATED"/>
    <property type="match status" value="1"/>
</dbReference>
<name>A0ABQ0AJK1_9RHOB</name>
<reference evidence="3 4" key="1">
    <citation type="submission" date="2024-04" db="EMBL/GenBank/DDBJ databases">
        <title>Draft genome sequence of Pseudophaeobacter arcticus NBRC 116598.</title>
        <authorList>
            <person name="Miyakawa T."/>
            <person name="Kusuya Y."/>
            <person name="Miura T."/>
        </authorList>
    </citation>
    <scope>NUCLEOTIDE SEQUENCE [LARGE SCALE GENOMIC DNA]</scope>
    <source>
        <strain evidence="3 4">SU-CL00105</strain>
    </source>
</reference>
<evidence type="ECO:0000256" key="1">
    <source>
        <dbReference type="SAM" id="Phobius"/>
    </source>
</evidence>
<keyword evidence="1" id="KW-0812">Transmembrane</keyword>
<dbReference type="EMBL" id="BAABWU010000004">
    <property type="protein sequence ID" value="GAA6196037.1"/>
    <property type="molecule type" value="Genomic_DNA"/>
</dbReference>
<evidence type="ECO:0000313" key="4">
    <source>
        <dbReference type="Proteomes" id="UP001441944"/>
    </source>
</evidence>
<dbReference type="InterPro" id="IPR025695">
    <property type="entry name" value="DoxX-like"/>
</dbReference>
<dbReference type="Proteomes" id="UP001441944">
    <property type="component" value="Unassembled WGS sequence"/>
</dbReference>
<dbReference type="InterPro" id="IPR001509">
    <property type="entry name" value="Epimerase_deHydtase"/>
</dbReference>
<protein>
    <submittedName>
        <fullName evidence="3">SDR family oxidoreductase</fullName>
    </submittedName>
</protein>
<feature type="transmembrane region" description="Helical" evidence="1">
    <location>
        <begin position="6"/>
        <end position="27"/>
    </location>
</feature>
<sequence length="428" mass="45347">MVLGGYGFIGAALVRALMRAGCAVAVFGRDGKMAERVVPGVAFVPGDLRSFAKAQDWLAVIRDFDLVVNAAGQLQASTAELDQVQHLAIAALAVACGDTGTGLVQISAAGASADSATEFMRSKAAADAAVVKQADRTNIWVLKPGLVLGQGAFGGTALLRMLAAMPVVQPVALARAQIQSVGLEAVATAVCQAARAALPPGSYDLVEDQPHSLQEILRQTRAWLGFAPARWQILLPRPLLWLTTRGADVLGRLGWRSPLRRTAVQVLEQGIAGDPAPYQQATGQGVAALPQILGEMRAGREHRLEARMLLCMPFAVALLSLFWFLSGIIALWQLDSAALHLTAAGWSPGLSRTSVAFWAGVDIVLALALLWRPRARQACLGMVAVTLFYLGAASLVTPQMWSDPLGPLVKTLPGLMLALITHQLLQER</sequence>
<dbReference type="PANTHER" id="PTHR12126:SF11">
    <property type="entry name" value="NADH DEHYDROGENASE [UBIQUINONE] 1 ALPHA SUBCOMPLEX SUBUNIT 9, MITOCHONDRIAL"/>
    <property type="match status" value="1"/>
</dbReference>